<dbReference type="RefSeq" id="WP_342707206.1">
    <property type="nucleotide sequence ID" value="NZ_FOHQ01000003.1"/>
</dbReference>
<comment type="similarity">
    <text evidence="2">Belongs to the TMEM19 family.</text>
</comment>
<feature type="transmembrane region" description="Helical" evidence="6">
    <location>
        <begin position="212"/>
        <end position="229"/>
    </location>
</feature>
<evidence type="ECO:0000256" key="3">
    <source>
        <dbReference type="ARBA" id="ARBA00022692"/>
    </source>
</evidence>
<reference evidence="8" key="1">
    <citation type="submission" date="2016-10" db="EMBL/GenBank/DDBJ databases">
        <authorList>
            <person name="Varghese N."/>
            <person name="Submissions S."/>
        </authorList>
    </citation>
    <scope>NUCLEOTIDE SEQUENCE [LARGE SCALE GENOMIC DNA]</scope>
    <source>
        <strain evidence="8">SLH 33</strain>
    </source>
</reference>
<evidence type="ECO:0000256" key="5">
    <source>
        <dbReference type="ARBA" id="ARBA00023136"/>
    </source>
</evidence>
<feature type="transmembrane region" description="Helical" evidence="6">
    <location>
        <begin position="416"/>
        <end position="439"/>
    </location>
</feature>
<protein>
    <submittedName>
        <fullName evidence="7">TIGR00297 family protein</fullName>
    </submittedName>
</protein>
<keyword evidence="8" id="KW-1185">Reference proteome</keyword>
<feature type="transmembrane region" description="Helical" evidence="6">
    <location>
        <begin position="386"/>
        <end position="410"/>
    </location>
</feature>
<dbReference type="PANTHER" id="PTHR13353:SF5">
    <property type="entry name" value="TRANSMEMBRANE PROTEIN 19"/>
    <property type="match status" value="1"/>
</dbReference>
<keyword evidence="5 6" id="KW-0472">Membrane</keyword>
<gene>
    <name evidence="7" type="ORF">SAMN04488587_1375</name>
</gene>
<evidence type="ECO:0000256" key="4">
    <source>
        <dbReference type="ARBA" id="ARBA00022989"/>
    </source>
</evidence>
<dbReference type="Pfam" id="PF01940">
    <property type="entry name" value="DUF92"/>
    <property type="match status" value="1"/>
</dbReference>
<evidence type="ECO:0000256" key="6">
    <source>
        <dbReference type="SAM" id="Phobius"/>
    </source>
</evidence>
<feature type="transmembrane region" description="Helical" evidence="6">
    <location>
        <begin position="319"/>
        <end position="336"/>
    </location>
</feature>
<sequence length="472" mass="51001">MSMKIIPEHIIQAEPQAHGQLLLSLAFMFMFLLFPFVSWEILIGLFFFLLLAIRYLEDRPGTLGMFEPMLKIRSTQYLVVSIFILLLVSFVLNLFSATYPLFVIGQTITISTMGLGVATIVRCHMKSKYASLTKNKYPSKKYKGDPNSLNLIPSSISMLITGIIVASIAGAWIVYWQDPGISYNLVFFVAVIGSITAALFESIPSKIDENISIPLGAGMAMWLFFSFGYSVPPQQILFALLFALFLGYLAYYAKIADISASLSATLIGVLIIAFSNIYWFVLLLTFFILGGMFTKYKYKLKESLGIAESKGGVRTYENVFSNSTAALILAIAYGIYPQHGELIIFAYLGTVATAAGDTLASEIGTTSNQKPRMITTLKPVRTGIDGGVTLLGELSSIGGSAVIAILAVAFGMVDNVTAALVITIAGGFLGTNVDSLLGATLQSRGLLSNSGVNFVATFIGAIISAGLYLLLF</sequence>
<feature type="transmembrane region" description="Helical" evidence="6">
    <location>
        <begin position="342"/>
        <end position="365"/>
    </location>
</feature>
<feature type="transmembrane region" description="Helical" evidence="6">
    <location>
        <begin position="235"/>
        <end position="251"/>
    </location>
</feature>
<proteinExistence type="inferred from homology"/>
<dbReference type="STRING" id="1353158.SAMN04488587_1375"/>
<comment type="subcellular location">
    <subcellularLocation>
        <location evidence="1">Membrane</location>
        <topology evidence="1">Multi-pass membrane protein</topology>
    </subcellularLocation>
</comment>
<dbReference type="PANTHER" id="PTHR13353">
    <property type="entry name" value="TRANSMEMBRANE PROTEIN 19"/>
    <property type="match status" value="1"/>
</dbReference>
<evidence type="ECO:0000256" key="2">
    <source>
        <dbReference type="ARBA" id="ARBA00009012"/>
    </source>
</evidence>
<feature type="transmembrane region" description="Helical" evidence="6">
    <location>
        <begin position="77"/>
        <end position="95"/>
    </location>
</feature>
<feature type="transmembrane region" description="Helical" evidence="6">
    <location>
        <begin position="149"/>
        <end position="175"/>
    </location>
</feature>
<organism evidence="7 8">
    <name type="scientific">Methanococcoides vulcani</name>
    <dbReference type="NCBI Taxonomy" id="1353158"/>
    <lineage>
        <taxon>Archaea</taxon>
        <taxon>Methanobacteriati</taxon>
        <taxon>Methanobacteriota</taxon>
        <taxon>Stenosarchaea group</taxon>
        <taxon>Methanomicrobia</taxon>
        <taxon>Methanosarcinales</taxon>
        <taxon>Methanosarcinaceae</taxon>
        <taxon>Methanococcoides</taxon>
    </lineage>
</organism>
<dbReference type="Proteomes" id="UP000243338">
    <property type="component" value="Unassembled WGS sequence"/>
</dbReference>
<feature type="transmembrane region" description="Helical" evidence="6">
    <location>
        <begin position="25"/>
        <end position="56"/>
    </location>
</feature>
<keyword evidence="4 6" id="KW-1133">Transmembrane helix</keyword>
<evidence type="ECO:0000313" key="7">
    <source>
        <dbReference type="EMBL" id="SES86995.1"/>
    </source>
</evidence>
<dbReference type="NCBIfam" id="TIGR00297">
    <property type="entry name" value="TIGR00297 family protein"/>
    <property type="match status" value="1"/>
</dbReference>
<dbReference type="GO" id="GO:0016020">
    <property type="term" value="C:membrane"/>
    <property type="evidence" value="ECO:0007669"/>
    <property type="project" value="UniProtKB-SubCell"/>
</dbReference>
<feature type="transmembrane region" description="Helical" evidence="6">
    <location>
        <begin position="101"/>
        <end position="121"/>
    </location>
</feature>
<evidence type="ECO:0000313" key="8">
    <source>
        <dbReference type="Proteomes" id="UP000243338"/>
    </source>
</evidence>
<dbReference type="EMBL" id="FOHQ01000003">
    <property type="protein sequence ID" value="SES86995.1"/>
    <property type="molecule type" value="Genomic_DNA"/>
</dbReference>
<dbReference type="InterPro" id="IPR002794">
    <property type="entry name" value="DUF92_TMEM19"/>
</dbReference>
<evidence type="ECO:0000256" key="1">
    <source>
        <dbReference type="ARBA" id="ARBA00004141"/>
    </source>
</evidence>
<feature type="transmembrane region" description="Helical" evidence="6">
    <location>
        <begin position="451"/>
        <end position="471"/>
    </location>
</feature>
<feature type="transmembrane region" description="Helical" evidence="6">
    <location>
        <begin position="181"/>
        <end position="200"/>
    </location>
</feature>
<accession>A0A1H9ZYZ6</accession>
<dbReference type="AlphaFoldDB" id="A0A1H9ZYZ6"/>
<keyword evidence="3 6" id="KW-0812">Transmembrane</keyword>
<name>A0A1H9ZYZ6_9EURY</name>